<protein>
    <submittedName>
        <fullName evidence="4">Heat-shock protein</fullName>
    </submittedName>
</protein>
<dbReference type="AlphaFoldDB" id="A0A1W6SP55"/>
<accession>A0A1W6SP55</accession>
<dbReference type="InterPro" id="IPR008978">
    <property type="entry name" value="HSP20-like_chaperone"/>
</dbReference>
<sequence>MLDSLKQAGKNIGRDLSRTWENISEGWRELLNHSSEALTQFTRYKNDEPGEHGSSGMRPAFPRWSLLAGEMEETDKEIVVRVELPGMEKEDCHITIDGGILYLRGEKRLERTTQDSTYHVMERAYGAFQRTIPLPRNVDTDNAQASYKNGVLTVRLPKLGGAKGRTIPIA</sequence>
<dbReference type="KEGG" id="nlc:EBAPG3_007315"/>
<dbReference type="EMBL" id="CP021106">
    <property type="protein sequence ID" value="ARO87594.1"/>
    <property type="molecule type" value="Genomic_DNA"/>
</dbReference>
<organism evidence="4 5">
    <name type="scientific">Nitrosospira lacus</name>
    <dbReference type="NCBI Taxonomy" id="1288494"/>
    <lineage>
        <taxon>Bacteria</taxon>
        <taxon>Pseudomonadati</taxon>
        <taxon>Pseudomonadota</taxon>
        <taxon>Betaproteobacteria</taxon>
        <taxon>Nitrosomonadales</taxon>
        <taxon>Nitrosomonadaceae</taxon>
        <taxon>Nitrosospira</taxon>
    </lineage>
</organism>
<dbReference type="Proteomes" id="UP000012179">
    <property type="component" value="Chromosome"/>
</dbReference>
<dbReference type="Pfam" id="PF00011">
    <property type="entry name" value="HSP20"/>
    <property type="match status" value="1"/>
</dbReference>
<evidence type="ECO:0000313" key="4">
    <source>
        <dbReference type="EMBL" id="ARO87594.1"/>
    </source>
</evidence>
<comment type="similarity">
    <text evidence="1 2">Belongs to the small heat shock protein (HSP20) family.</text>
</comment>
<dbReference type="OrthoDB" id="9808910at2"/>
<dbReference type="CDD" id="cd06464">
    <property type="entry name" value="ACD_sHsps-like"/>
    <property type="match status" value="1"/>
</dbReference>
<evidence type="ECO:0000256" key="2">
    <source>
        <dbReference type="RuleBase" id="RU003616"/>
    </source>
</evidence>
<evidence type="ECO:0000313" key="5">
    <source>
        <dbReference type="Proteomes" id="UP000012179"/>
    </source>
</evidence>
<evidence type="ECO:0000259" key="3">
    <source>
        <dbReference type="PROSITE" id="PS01031"/>
    </source>
</evidence>
<reference evidence="4 5" key="1">
    <citation type="journal article" date="2015" name="Int. J. Syst. Evol. Microbiol.">
        <title>Nitrosospira lacus sp. nov., a psychrotolerant, ammonia-oxidizing bacterium from sandy lake sediment.</title>
        <authorList>
            <person name="Urakawa H."/>
            <person name="Garcia J.C."/>
            <person name="Nielsen J.L."/>
            <person name="Le V.Q."/>
            <person name="Kozlowski J.A."/>
            <person name="Stein L.Y."/>
            <person name="Lim C.K."/>
            <person name="Pommerening-Roser A."/>
            <person name="Martens-Habbena W."/>
            <person name="Stahl D.A."/>
            <person name="Klotz M.G."/>
        </authorList>
    </citation>
    <scope>NUCLEOTIDE SEQUENCE [LARGE SCALE GENOMIC DNA]</scope>
    <source>
        <strain evidence="4 5">APG3</strain>
    </source>
</reference>
<dbReference type="eggNOG" id="COG0071">
    <property type="taxonomic scope" value="Bacteria"/>
</dbReference>
<evidence type="ECO:0000256" key="1">
    <source>
        <dbReference type="PROSITE-ProRule" id="PRU00285"/>
    </source>
</evidence>
<dbReference type="InterPro" id="IPR002068">
    <property type="entry name" value="A-crystallin/Hsp20_dom"/>
</dbReference>
<dbReference type="PROSITE" id="PS01031">
    <property type="entry name" value="SHSP"/>
    <property type="match status" value="1"/>
</dbReference>
<dbReference type="InterPro" id="IPR031107">
    <property type="entry name" value="Small_HSP"/>
</dbReference>
<keyword evidence="5" id="KW-1185">Reference proteome</keyword>
<dbReference type="PANTHER" id="PTHR11527">
    <property type="entry name" value="HEAT-SHOCK PROTEIN 20 FAMILY MEMBER"/>
    <property type="match status" value="1"/>
</dbReference>
<name>A0A1W6SP55_9PROT</name>
<dbReference type="Gene3D" id="2.60.40.790">
    <property type="match status" value="1"/>
</dbReference>
<dbReference type="RefSeq" id="WP_004179913.1">
    <property type="nucleotide sequence ID" value="NZ_CP021106.3"/>
</dbReference>
<dbReference type="SUPFAM" id="SSF49764">
    <property type="entry name" value="HSP20-like chaperones"/>
    <property type="match status" value="1"/>
</dbReference>
<feature type="domain" description="SHSP" evidence="3">
    <location>
        <begin position="55"/>
        <end position="170"/>
    </location>
</feature>
<gene>
    <name evidence="4" type="ORF">EBAPG3_007315</name>
</gene>
<proteinExistence type="inferred from homology"/>